<evidence type="ECO:0000256" key="2">
    <source>
        <dbReference type="ARBA" id="ARBA00007925"/>
    </source>
</evidence>
<dbReference type="GO" id="GO:0003682">
    <property type="term" value="F:chromatin binding"/>
    <property type="evidence" value="ECO:0007669"/>
    <property type="project" value="TreeGrafter"/>
</dbReference>
<dbReference type="OrthoDB" id="329666at2759"/>
<proteinExistence type="inferred from homology"/>
<reference evidence="6 7" key="1">
    <citation type="submission" date="2014-07" db="EMBL/GenBank/DDBJ databases">
        <title>Genomic and transcriptomic analysis on Apis cerana provide comprehensive insights into honey bee biology.</title>
        <authorList>
            <person name="Diao Q."/>
            <person name="Sun L."/>
            <person name="Zheng H."/>
            <person name="Zheng H."/>
            <person name="Xu S."/>
            <person name="Wang S."/>
            <person name="Zeng Z."/>
            <person name="Hu F."/>
            <person name="Su S."/>
            <person name="Wu J."/>
        </authorList>
    </citation>
    <scope>NUCLEOTIDE SEQUENCE [LARGE SCALE GENOMIC DNA]</scope>
    <source>
        <tissue evidence="6">Pupae without intestine</tissue>
    </source>
</reference>
<dbReference type="AlphaFoldDB" id="A0A2A3EQJ8"/>
<dbReference type="EMBL" id="KZ288193">
    <property type="protein sequence ID" value="PBC34063.1"/>
    <property type="molecule type" value="Genomic_DNA"/>
</dbReference>
<dbReference type="InterPro" id="IPR002110">
    <property type="entry name" value="Ankyrin_rpt"/>
</dbReference>
<dbReference type="STRING" id="94128.A0A2A3EQJ8"/>
<dbReference type="Gene3D" id="1.25.40.20">
    <property type="entry name" value="Ankyrin repeat-containing domain"/>
    <property type="match status" value="1"/>
</dbReference>
<dbReference type="PANTHER" id="PTHR13489">
    <property type="entry name" value="MINI-CHROMOSOME MAINTENANCE COMPLEX-BINDING PROTEIN"/>
    <property type="match status" value="1"/>
</dbReference>
<dbReference type="Proteomes" id="UP000242457">
    <property type="component" value="Unassembled WGS sequence"/>
</dbReference>
<dbReference type="PROSITE" id="PS50088">
    <property type="entry name" value="ANK_REPEAT"/>
    <property type="match status" value="3"/>
</dbReference>
<evidence type="ECO:0000256" key="1">
    <source>
        <dbReference type="ARBA" id="ARBA00004123"/>
    </source>
</evidence>
<name>A0A2A3EQJ8_APICC</name>
<feature type="repeat" description="ANK" evidence="5">
    <location>
        <begin position="139"/>
        <end position="171"/>
    </location>
</feature>
<evidence type="ECO:0000256" key="4">
    <source>
        <dbReference type="ARBA" id="ARBA00023242"/>
    </source>
</evidence>
<accession>A0A2A3EQJ8</accession>
<organism evidence="6 7">
    <name type="scientific">Apis cerana cerana</name>
    <name type="common">Oriental honeybee</name>
    <dbReference type="NCBI Taxonomy" id="94128"/>
    <lineage>
        <taxon>Eukaryota</taxon>
        <taxon>Metazoa</taxon>
        <taxon>Ecdysozoa</taxon>
        <taxon>Arthropoda</taxon>
        <taxon>Hexapoda</taxon>
        <taxon>Insecta</taxon>
        <taxon>Pterygota</taxon>
        <taxon>Neoptera</taxon>
        <taxon>Endopterygota</taxon>
        <taxon>Hymenoptera</taxon>
        <taxon>Apocrita</taxon>
        <taxon>Aculeata</taxon>
        <taxon>Apoidea</taxon>
        <taxon>Anthophila</taxon>
        <taxon>Apidae</taxon>
        <taxon>Apis</taxon>
    </lineage>
</organism>
<dbReference type="SMART" id="SM00248">
    <property type="entry name" value="ANK"/>
    <property type="match status" value="5"/>
</dbReference>
<dbReference type="Pfam" id="PF12796">
    <property type="entry name" value="Ank_2"/>
    <property type="match status" value="2"/>
</dbReference>
<feature type="repeat" description="ANK" evidence="5">
    <location>
        <begin position="223"/>
        <end position="255"/>
    </location>
</feature>
<dbReference type="InterPro" id="IPR036770">
    <property type="entry name" value="Ankyrin_rpt-contain_sf"/>
</dbReference>
<keyword evidence="7" id="KW-1185">Reference proteome</keyword>
<dbReference type="GO" id="GO:0005634">
    <property type="term" value="C:nucleus"/>
    <property type="evidence" value="ECO:0007669"/>
    <property type="project" value="UniProtKB-SubCell"/>
</dbReference>
<keyword evidence="4" id="KW-0539">Nucleus</keyword>
<dbReference type="PANTHER" id="PTHR13489:SF0">
    <property type="entry name" value="MINI-CHROMOSOME MAINTENANCE COMPLEX-BINDING PROTEIN"/>
    <property type="match status" value="1"/>
</dbReference>
<dbReference type="SUPFAM" id="SSF48403">
    <property type="entry name" value="Ankyrin repeat"/>
    <property type="match status" value="1"/>
</dbReference>
<dbReference type="GO" id="GO:0006261">
    <property type="term" value="P:DNA-templated DNA replication"/>
    <property type="evidence" value="ECO:0007669"/>
    <property type="project" value="TreeGrafter"/>
</dbReference>
<keyword evidence="5" id="KW-0040">ANK repeat</keyword>
<comment type="subcellular location">
    <subcellularLocation>
        <location evidence="1">Nucleus</location>
    </subcellularLocation>
</comment>
<sequence length="872" mass="101484">MWNGYFEWLPIDYYYYPQQEMYENYYSNCIDPTYENFQNPQYNYQSSVYDTNFDLNKDLNQFINNGMEPIIETYSGNIENRKQYEHEQLILNELWQGNYIQTHKGDPLLHWTIMQGLAESACAMIRTTELELLNALNTDGQSPLHLAVLAKQPRIIRELILAGANPEMTNYRGNTPLHLSCSIGDFQTALALVSPLNSIEYYYLRPGIKIPNLPPNLEIRNYEGQMCIHIATSSNYIELVQLLIDCGANVEAREGLTGRTALHLAVERGYESIITFLLQKSKTCLSTKNYAGKTAYQLARNSNTSLKITDWTPDYFIANQSNCNIILENLDILDEIPLLNNAPLHEFKDKQLVRFKGMIQDMHDPEYYLQQYEVKNNQTETFELKSGMYIDTAKCLPHETILLESEKNQNSERHTCIVISIPGLNDWEKKTYKQLHCSKLINRYKRNLDEDNCELMDCSESIRKKEKIDDNKKIEYDTRQSLVSEEYILNFPIPINDGKACIVKIYEDMTLKLNQIIEIIGFISLDPFLNIVHSDETMTEAEITVHHPPASLVPRLHAIKIIQSIKQDIKIVSEVMSKAELIRNDLHLILSELLFGDHLAADYLICHLLSSVYMRRDYFCLGTYPLNITHFPVIKYKEFPKDLYKFLNLLVKKSHLLEITLENLNDLNLIPKKDYECNRLTSGVLQLSDNTHLIIDETGLTAGQITQAGRENYNAICDLINFQKVTYDFKFYKIEYETDIPVLILSEAKSFIPCQTQIILKIDSESENLYSQVKEIAEQYLKDENRLINIRQYLEIIRDSKFELNDEDVIKEIQNDFVQWKQINKNVDNLHSLMVLSRLLSLSYGSNTLTIEYWKKAVQMEIERLNRLPEKK</sequence>
<evidence type="ECO:0000256" key="3">
    <source>
        <dbReference type="ARBA" id="ARBA00015405"/>
    </source>
</evidence>
<dbReference type="PROSITE" id="PS50297">
    <property type="entry name" value="ANK_REP_REGION"/>
    <property type="match status" value="3"/>
</dbReference>
<gene>
    <name evidence="6" type="ORF">APICC_07589</name>
</gene>
<dbReference type="InterPro" id="IPR019140">
    <property type="entry name" value="MCM_complex-bd"/>
</dbReference>
<feature type="repeat" description="ANK" evidence="5">
    <location>
        <begin position="257"/>
        <end position="281"/>
    </location>
</feature>
<comment type="similarity">
    <text evidence="2">Belongs to the MCMBP family.</text>
</comment>
<protein>
    <recommendedName>
        <fullName evidence="3">Mini-chromosome maintenance complex-binding protein</fullName>
    </recommendedName>
</protein>
<evidence type="ECO:0000313" key="6">
    <source>
        <dbReference type="EMBL" id="PBC34063.1"/>
    </source>
</evidence>
<dbReference type="Pfam" id="PF09739">
    <property type="entry name" value="MCM_bind"/>
    <property type="match status" value="1"/>
</dbReference>
<evidence type="ECO:0000256" key="5">
    <source>
        <dbReference type="PROSITE-ProRule" id="PRU00023"/>
    </source>
</evidence>
<evidence type="ECO:0000313" key="7">
    <source>
        <dbReference type="Proteomes" id="UP000242457"/>
    </source>
</evidence>